<evidence type="ECO:0000259" key="1">
    <source>
        <dbReference type="Pfam" id="PF03445"/>
    </source>
</evidence>
<dbReference type="CDD" id="cd05401">
    <property type="entry name" value="NT_GlnE_GlnD_like"/>
    <property type="match status" value="1"/>
</dbReference>
<reference evidence="3 4" key="1">
    <citation type="submission" date="2014-02" db="EMBL/GenBank/DDBJ databases">
        <title>Draft genome sequence of Lysinibacillus sinduriensis JCM 15800.</title>
        <authorList>
            <person name="Zhang F."/>
            <person name="Wang G."/>
            <person name="Zhang L."/>
        </authorList>
    </citation>
    <scope>NUCLEOTIDE SEQUENCE [LARGE SCALE GENOMIC DNA]</scope>
    <source>
        <strain evidence="3 4">JCM 15800</strain>
    </source>
</reference>
<dbReference type="GO" id="GO:0008773">
    <property type="term" value="F:[protein-PII] uridylyltransferase activity"/>
    <property type="evidence" value="ECO:0007669"/>
    <property type="project" value="InterPro"/>
</dbReference>
<proteinExistence type="predicted"/>
<dbReference type="EMBL" id="JPVO01000054">
    <property type="protein sequence ID" value="KGR74692.1"/>
    <property type="molecule type" value="Genomic_DNA"/>
</dbReference>
<organism evidence="3 4">
    <name type="scientific">Ureibacillus sinduriensis BLB-1 = JCM 15800</name>
    <dbReference type="NCBI Taxonomy" id="1384057"/>
    <lineage>
        <taxon>Bacteria</taxon>
        <taxon>Bacillati</taxon>
        <taxon>Bacillota</taxon>
        <taxon>Bacilli</taxon>
        <taxon>Bacillales</taxon>
        <taxon>Caryophanaceae</taxon>
        <taxon>Ureibacillus</taxon>
    </lineage>
</organism>
<gene>
    <name evidence="3" type="ORF">CD33_16560</name>
</gene>
<comment type="caution">
    <text evidence="3">The sequence shown here is derived from an EMBL/GenBank/DDBJ whole genome shotgun (WGS) entry which is preliminary data.</text>
</comment>
<dbReference type="InterPro" id="IPR018821">
    <property type="entry name" value="DUF294_put_nucleoTrafse_sb-bd"/>
</dbReference>
<dbReference type="Pfam" id="PF10335">
    <property type="entry name" value="DUF294_C"/>
    <property type="match status" value="1"/>
</dbReference>
<dbReference type="AlphaFoldDB" id="A0A0A3IIK6"/>
<dbReference type="Pfam" id="PF03445">
    <property type="entry name" value="DUF294"/>
    <property type="match status" value="1"/>
</dbReference>
<dbReference type="InterPro" id="IPR005105">
    <property type="entry name" value="GlnD_Uridyltrans_N"/>
</dbReference>
<evidence type="ECO:0000313" key="4">
    <source>
        <dbReference type="Proteomes" id="UP000030408"/>
    </source>
</evidence>
<name>A0A0A3IIK6_9BACL</name>
<accession>A0A0A3IIK6</accession>
<feature type="domain" description="DUF294" evidence="2">
    <location>
        <begin position="177"/>
        <end position="312"/>
    </location>
</feature>
<dbReference type="STRING" id="1384057.CD33_16560"/>
<evidence type="ECO:0000313" key="3">
    <source>
        <dbReference type="EMBL" id="KGR74692.1"/>
    </source>
</evidence>
<dbReference type="eggNOG" id="COG2905">
    <property type="taxonomic scope" value="Bacteria"/>
</dbReference>
<feature type="domain" description="Protein-PII uridylyltransferase N-terminal" evidence="1">
    <location>
        <begin position="25"/>
        <end position="137"/>
    </location>
</feature>
<keyword evidence="4" id="KW-1185">Reference proteome</keyword>
<dbReference type="OrthoDB" id="9810963at2"/>
<protein>
    <recommendedName>
        <fullName evidence="5">CBS domain-containing protein</fullName>
    </recommendedName>
</protein>
<sequence>METYESIKAWKDAHISSFLTNHVSLNTFHDRVMRKVLEVAMMNMGDKGAPCHFAWFLTGSGGRLEQGLISDQDHGLVYEHSTPVNDSYFKMLGSELANGLDVVGYPYCTGHIMSSNPVWCKSYREWERQIKNWMEEESWKSIRYLQIFCDARVLYGQKEYIKQLKTVIHQYQKEHPILLRRFMENVKHLKNSIGPMGQILVELHGVHRGHINLKYGAFLPYVNSIRLLSIKEGLYETGTLERIRILQGNAKYENLLKYSYDNFSSLLNYRMGLFHVEDYDDTHFLNVKTLTKEQKKEIKRILKNGKKLHDTVIDLINNSRE</sequence>
<dbReference type="Proteomes" id="UP000030408">
    <property type="component" value="Unassembled WGS sequence"/>
</dbReference>
<evidence type="ECO:0008006" key="5">
    <source>
        <dbReference type="Google" id="ProtNLM"/>
    </source>
</evidence>
<evidence type="ECO:0000259" key="2">
    <source>
        <dbReference type="Pfam" id="PF10335"/>
    </source>
</evidence>